<accession>A0A919WF43</accession>
<name>A0A919WF43_9BACI</name>
<dbReference type="GO" id="GO:0008652">
    <property type="term" value="P:amino acid biosynthetic process"/>
    <property type="evidence" value="ECO:0007669"/>
    <property type="project" value="UniProtKB-UniRule"/>
</dbReference>
<dbReference type="PANTHER" id="PTHR21164">
    <property type="entry name" value="CHORISMATE MUTASE"/>
    <property type="match status" value="1"/>
</dbReference>
<keyword evidence="5" id="KW-1185">Reference proteome</keyword>
<dbReference type="GO" id="GO:0004106">
    <property type="term" value="F:chorismate mutase activity"/>
    <property type="evidence" value="ECO:0007669"/>
    <property type="project" value="UniProtKB-UniRule"/>
</dbReference>
<dbReference type="EC" id="5.4.99.5" evidence="1 3"/>
<evidence type="ECO:0000256" key="3">
    <source>
        <dbReference type="PROSITE-ProRule" id="PRU00514"/>
    </source>
</evidence>
<dbReference type="PANTHER" id="PTHR21164:SF0">
    <property type="entry name" value="CHORISMATE MUTASE AROH"/>
    <property type="match status" value="1"/>
</dbReference>
<organism evidence="4 5">
    <name type="scientific">Robertmurraya siralis</name>
    <dbReference type="NCBI Taxonomy" id="77777"/>
    <lineage>
        <taxon>Bacteria</taxon>
        <taxon>Bacillati</taxon>
        <taxon>Bacillota</taxon>
        <taxon>Bacilli</taxon>
        <taxon>Bacillales</taxon>
        <taxon>Bacillaceae</taxon>
        <taxon>Robertmurraya</taxon>
    </lineage>
</organism>
<feature type="binding site" evidence="2">
    <location>
        <position position="89"/>
    </location>
    <ligand>
        <name>prephenate</name>
        <dbReference type="ChEBI" id="CHEBI:29934"/>
    </ligand>
</feature>
<keyword evidence="3" id="KW-0413">Isomerase</keyword>
<dbReference type="Gene3D" id="3.30.1330.40">
    <property type="entry name" value="RutC-like"/>
    <property type="match status" value="1"/>
</dbReference>
<protein>
    <recommendedName>
        <fullName evidence="1 3">chorismate mutase</fullName>
        <ecNumber evidence="1 3">5.4.99.5</ecNumber>
    </recommendedName>
</protein>
<dbReference type="GO" id="GO:0009073">
    <property type="term" value="P:aromatic amino acid family biosynthetic process"/>
    <property type="evidence" value="ECO:0007669"/>
    <property type="project" value="UniProtKB-UniRule"/>
</dbReference>
<dbReference type="GO" id="GO:0046417">
    <property type="term" value="P:chorismate metabolic process"/>
    <property type="evidence" value="ECO:0007669"/>
    <property type="project" value="TreeGrafter"/>
</dbReference>
<keyword evidence="2 3" id="KW-0057">Aromatic amino acid biosynthesis</keyword>
<dbReference type="RefSeq" id="WP_095306541.1">
    <property type="nucleotide sequence ID" value="NZ_BORC01000001.1"/>
</dbReference>
<comment type="caution">
    <text evidence="4">The sequence shown here is derived from an EMBL/GenBank/DDBJ whole genome shotgun (WGS) entry which is preliminary data.</text>
</comment>
<keyword evidence="2 3" id="KW-0028">Amino-acid biosynthesis</keyword>
<feature type="binding site" evidence="2">
    <location>
        <position position="6"/>
    </location>
    <ligand>
        <name>prephenate</name>
        <dbReference type="ChEBI" id="CHEBI:29934"/>
    </ligand>
</feature>
<dbReference type="OrthoDB" id="9802232at2"/>
<evidence type="ECO:0000313" key="4">
    <source>
        <dbReference type="EMBL" id="GIN60745.1"/>
    </source>
</evidence>
<comment type="catalytic activity">
    <reaction evidence="3">
        <text>chorismate = prephenate</text>
        <dbReference type="Rhea" id="RHEA:13897"/>
        <dbReference type="ChEBI" id="CHEBI:29748"/>
        <dbReference type="ChEBI" id="CHEBI:29934"/>
        <dbReference type="EC" id="5.4.99.5"/>
    </reaction>
</comment>
<reference evidence="4" key="1">
    <citation type="submission" date="2021-03" db="EMBL/GenBank/DDBJ databases">
        <title>Antimicrobial resistance genes in bacteria isolated from Japanese honey, and their potential for conferring macrolide and lincosamide resistance in the American foulbrood pathogen Paenibacillus larvae.</title>
        <authorList>
            <person name="Okamoto M."/>
            <person name="Kumagai M."/>
            <person name="Kanamori H."/>
            <person name="Takamatsu D."/>
        </authorList>
    </citation>
    <scope>NUCLEOTIDE SEQUENCE</scope>
    <source>
        <strain evidence="4">J27TS8</strain>
    </source>
</reference>
<dbReference type="SUPFAM" id="SSF55298">
    <property type="entry name" value="YjgF-like"/>
    <property type="match status" value="1"/>
</dbReference>
<dbReference type="Proteomes" id="UP000682111">
    <property type="component" value="Unassembled WGS sequence"/>
</dbReference>
<dbReference type="PIRSF" id="PIRSF005965">
    <property type="entry name" value="Chor_mut_AroH"/>
    <property type="match status" value="1"/>
</dbReference>
<evidence type="ECO:0000256" key="2">
    <source>
        <dbReference type="PIRSR" id="PIRSR005965-1"/>
    </source>
</evidence>
<proteinExistence type="predicted"/>
<sequence length="121" mass="13791">MIRGVRGATTIEENVEQEIVSATEKLIREMILQNDIVAEAVASVFISVTEDIDGAFPAKALRRITGWTYVPVMCMREIPVENSLKNCIRIMIHINTEKSQREIHHVYLEKAISLRPDLKDE</sequence>
<evidence type="ECO:0000256" key="1">
    <source>
        <dbReference type="NCBIfam" id="TIGR01796"/>
    </source>
</evidence>
<dbReference type="AlphaFoldDB" id="A0A919WF43"/>
<evidence type="ECO:0000313" key="5">
    <source>
        <dbReference type="Proteomes" id="UP000682111"/>
    </source>
</evidence>
<dbReference type="CDD" id="cd02185">
    <property type="entry name" value="AroH"/>
    <property type="match status" value="1"/>
</dbReference>
<feature type="binding site" evidence="2">
    <location>
        <position position="107"/>
    </location>
    <ligand>
        <name>prephenate</name>
        <dbReference type="ChEBI" id="CHEBI:29934"/>
    </ligand>
</feature>
<dbReference type="NCBIfam" id="TIGR01796">
    <property type="entry name" value="CM_mono_aroH"/>
    <property type="match status" value="1"/>
</dbReference>
<dbReference type="InterPro" id="IPR008243">
    <property type="entry name" value="Chorismate_mutase_AroH"/>
</dbReference>
<dbReference type="InterPro" id="IPR035959">
    <property type="entry name" value="RutC-like_sf"/>
</dbReference>
<dbReference type="EMBL" id="BORC01000001">
    <property type="protein sequence ID" value="GIN60745.1"/>
    <property type="molecule type" value="Genomic_DNA"/>
</dbReference>
<gene>
    <name evidence="4" type="primary">aroH</name>
    <name evidence="4" type="ORF">J27TS8_07380</name>
</gene>
<dbReference type="Pfam" id="PF07736">
    <property type="entry name" value="CM_1"/>
    <property type="match status" value="1"/>
</dbReference>
<dbReference type="PROSITE" id="PS51167">
    <property type="entry name" value="CHORISMATE_MUT_1"/>
    <property type="match status" value="1"/>
</dbReference>